<accession>A0ACC3S8D1</accession>
<dbReference type="EMBL" id="JAMKPW020000038">
    <property type="protein sequence ID" value="KAK8200651.1"/>
    <property type="molecule type" value="Genomic_DNA"/>
</dbReference>
<name>A0ACC3S8D1_9PEZI</name>
<proteinExistence type="predicted"/>
<evidence type="ECO:0000313" key="2">
    <source>
        <dbReference type="Proteomes" id="UP001320706"/>
    </source>
</evidence>
<sequence>MWSGSDGWSRDAFGGETPRLPFAMVGGSGEDCENKNLLTVEHSGRHMLNKSMQERYKMSCGADLMKYAGNTLPEEVLGEDVYHAFSIAATSPGEIICISSDFRRHAEDKSNSGVNSNAQLTIRRPEAQIEAAGQSERGPAPENAALVLPRTGPAYALEPLSALVMAIVEQSATARDTVISNRGCHNVTAWTRVRRHHRREADGNSWLAYGVGPAISRCRNTLYGTFNVSDSKIYTGSVRNGWEHSILLWNWPGGNQRIRSYHLVVMMVRAIYIIEAFSHDPRAMQAMNTALDATDSREEQ</sequence>
<evidence type="ECO:0000313" key="1">
    <source>
        <dbReference type="EMBL" id="KAK8200651.1"/>
    </source>
</evidence>
<comment type="caution">
    <text evidence="1">The sequence shown here is derived from an EMBL/GenBank/DDBJ whole genome shotgun (WGS) entry which is preliminary data.</text>
</comment>
<gene>
    <name evidence="1" type="ORF">M8818_005966</name>
</gene>
<reference evidence="1" key="1">
    <citation type="submission" date="2024-02" db="EMBL/GenBank/DDBJ databases">
        <title>Metagenome Assembled Genome of Zalaria obscura JY119.</title>
        <authorList>
            <person name="Vighnesh L."/>
            <person name="Jagadeeshwari U."/>
            <person name="Venkata Ramana C."/>
            <person name="Sasikala C."/>
        </authorList>
    </citation>
    <scope>NUCLEOTIDE SEQUENCE</scope>
    <source>
        <strain evidence="1">JY119</strain>
    </source>
</reference>
<organism evidence="1 2">
    <name type="scientific">Zalaria obscura</name>
    <dbReference type="NCBI Taxonomy" id="2024903"/>
    <lineage>
        <taxon>Eukaryota</taxon>
        <taxon>Fungi</taxon>
        <taxon>Dikarya</taxon>
        <taxon>Ascomycota</taxon>
        <taxon>Pezizomycotina</taxon>
        <taxon>Dothideomycetes</taxon>
        <taxon>Dothideomycetidae</taxon>
        <taxon>Dothideales</taxon>
        <taxon>Zalariaceae</taxon>
        <taxon>Zalaria</taxon>
    </lineage>
</organism>
<keyword evidence="2" id="KW-1185">Reference proteome</keyword>
<protein>
    <submittedName>
        <fullName evidence="1">Uncharacterized protein</fullName>
    </submittedName>
</protein>
<dbReference type="Proteomes" id="UP001320706">
    <property type="component" value="Unassembled WGS sequence"/>
</dbReference>